<dbReference type="GO" id="GO:0036297">
    <property type="term" value="P:interstrand cross-link repair"/>
    <property type="evidence" value="ECO:0007669"/>
    <property type="project" value="TreeGrafter"/>
</dbReference>
<dbReference type="Gene3D" id="3.40.50.300">
    <property type="entry name" value="P-loop containing nucleotide triphosphate hydrolases"/>
    <property type="match status" value="2"/>
</dbReference>
<dbReference type="Pfam" id="PF00270">
    <property type="entry name" value="DEAD"/>
    <property type="match status" value="1"/>
</dbReference>
<dbReference type="SUPFAM" id="SSF52540">
    <property type="entry name" value="P-loop containing nucleoside triphosphate hydrolases"/>
    <property type="match status" value="1"/>
</dbReference>
<dbReference type="InterPro" id="IPR014001">
    <property type="entry name" value="Helicase_ATP-bd"/>
</dbReference>
<dbReference type="GO" id="GO:0005524">
    <property type="term" value="F:ATP binding"/>
    <property type="evidence" value="ECO:0007669"/>
    <property type="project" value="UniProtKB-KW"/>
</dbReference>
<dbReference type="InterPro" id="IPR001650">
    <property type="entry name" value="Helicase_C-like"/>
</dbReference>
<dbReference type="Pfam" id="PF09369">
    <property type="entry name" value="MZB"/>
    <property type="match status" value="1"/>
</dbReference>
<name>A0A3Q8I708_PROMI</name>
<dbReference type="GO" id="GO:0043138">
    <property type="term" value="F:3'-5' DNA helicase activity"/>
    <property type="evidence" value="ECO:0007669"/>
    <property type="project" value="TreeGrafter"/>
</dbReference>
<dbReference type="EMBL" id="MF576128">
    <property type="protein sequence ID" value="AYM48760.1"/>
    <property type="molecule type" value="Genomic_DNA"/>
</dbReference>
<dbReference type="InterPro" id="IPR027417">
    <property type="entry name" value="P-loop_NTPase"/>
</dbReference>
<dbReference type="PROSITE" id="PS51192">
    <property type="entry name" value="HELICASE_ATP_BIND_1"/>
    <property type="match status" value="1"/>
</dbReference>
<dbReference type="RefSeq" id="WP_060557262.1">
    <property type="nucleotide sequence ID" value="NZ_CP053614.1"/>
</dbReference>
<evidence type="ECO:0000256" key="2">
    <source>
        <dbReference type="ARBA" id="ARBA00022840"/>
    </source>
</evidence>
<dbReference type="GO" id="GO:0006289">
    <property type="term" value="P:nucleotide-excision repair"/>
    <property type="evidence" value="ECO:0007669"/>
    <property type="project" value="TreeGrafter"/>
</dbReference>
<evidence type="ECO:0000256" key="1">
    <source>
        <dbReference type="ARBA" id="ARBA00022741"/>
    </source>
</evidence>
<protein>
    <submittedName>
        <fullName evidence="3">Uncharacterized protein</fullName>
    </submittedName>
</protein>
<dbReference type="PROSITE" id="PS51194">
    <property type="entry name" value="HELICASE_CTER"/>
    <property type="match status" value="1"/>
</dbReference>
<dbReference type="InterPro" id="IPR018973">
    <property type="entry name" value="MZB"/>
</dbReference>
<keyword evidence="1" id="KW-0547">Nucleotide-binding</keyword>
<reference evidence="3" key="1">
    <citation type="journal article" date="2018" name="Front. Microbiol.">
        <title>Identification and Characterization of New Resistance-Conferring SGI1s (Salmonella Genomic Island 1) in Proteus mirabilis.</title>
        <authorList>
            <person name="Bie L."/>
            <person name="Fang M."/>
            <person name="Li Z."/>
            <person name="Wang M."/>
            <person name="Xu H."/>
        </authorList>
    </citation>
    <scope>NUCLEOTIDE SEQUENCE</scope>
    <source>
        <strain evidence="3">JN40</strain>
    </source>
</reference>
<evidence type="ECO:0000313" key="3">
    <source>
        <dbReference type="EMBL" id="AYM48760.1"/>
    </source>
</evidence>
<accession>A0A3Q8I708</accession>
<sequence>MTRYFSSLVEQAISRTKESTLSILGVTNPNLRNHLSEIMSSDCGQESAFLAPPVFEHTFGWEFADPKMSDLAGNLLSEAVVAALDSKKNGRYRFGADFQPFRHQLRSWEHLLNEHKSLVVTSGTGSGKTECFMVPIINDLHREYEDKGEPLVGVRALFLYPLNALINSQKERLDAWTKHFDDGIRYCLYNGNTENSKNKMRGKQKDRPNEVLSRELMREAPAPILVTNGTMLEYMMVRQIDAPIIQRSREEKSLRWIVLDEAHTYVGSQAAELALQLRRVLQAFDVEAKDVRFVATSATIADEDAEKQLKNYLAHLAGVEPNQIEVVGGKRSVPDLPECPSNNYSIEELLSIEPDGEPTTGKTKQMPDVSKRRFEALCGNTTALALRNTLVEAKKPLDLNDINSQLSIRLNRALFTQQQLLEWLDIASGTKATGSGEAFLKLRAHFFQRMTQGLWACIDASCGCKKNTPLEDNWPFGFVYATQRQQCDCGAPVLELTFCQDCNEPHLLGKVSRKNQLRQWNASAGDEFSLLNETSSDDDDYENQDCETTNSPYVFSRPFADKNGYSDVHVGKSGVYGALEGERIGLSQYFRGEENGVRMGEHRCVECGFEGYRGAMPFRRAMLGSPFYVANAVPTLLEYCPDIDVDKDTKLGPQSLPGRGRRLITFTDSRQGTARMAVRMQQEAERSKLRGLVFDILRDAQLSQPIPELPPSNTSPEELLALADNLRKFGQSDMASQLEQQARALQNGGITLPIVDVTWSEMVSRLSKKTDVTGSMLEYGKYLSPETFKQSDGPLKLAEMLLFREFSRRPKRQNSCETQGLIKVGYSGLKAIKRVPEKWEQHGLTLQDWLDFLKVALDFYIRENTFMLLEEDWRKWIGNRFSAKRLRNPDSEEQDENSVKKWPLASRNSMNRLVKLLALGSGVDKDSVIGIDLIDSWLRAAWGDLTSKNVGVLKNDGNKFFLNREQLTFSFTDKVYVCSRTHKLLDTTFKGLTPYLPVKLGNDDYTCVAVDYPQIWEFGDDQADFGKGLLLTRKQVSEDPKVQALREQNLWTDINDRVVEGGFYYRTAEHSAQQSAERLEKYEEMFKSGKINVLNCSTTMEMGVDIGGISAVVMNNVPPHPANYLQRAGRAGRSKESRAISYTLCKGNPHDQQAFNNPKWPFETSIPAPYVAFNSSRLVQRHVNSMLLSVFLREQVGNTKTERTSLNLEWFYLASGESISVSDRFITWLKTGAIALDKELQTLVAGTVLASSSATSLLEQASLMMQTLSKRWLEDYKRLESEQARAEEGSPFAFRLKQELNRLCKEYLLRELAAKSFLPGYGFPTDVVTFNNTNIEDFKRDKLEGKKKEDDREDNVSRARGLPSRNLAVAIREYAPGAEVVLDGRVFRSGGVALNWHNISKSDAVEAQKFDLAWRCNHCGQTGYLDGVAIEQDDIYCDNEKCGEKIDTKNQRKVLQPTGFVTDFYHSPSNDISQQAFIPVEAPWISVSGTQKNLPNPDMGYMVASPDGRVFNHTAGASGKGYALCMSCGRAESMISSGEFPKHFSPSVLHVPLQAGKLDGEDPRASCGGSTTILKDVHLGSHIKTDVFELVLKHPLRNEFIADNEDGRTVATTLAVSLRAALAELLGVAVNEMGYAVRPIILPNGEAGLALQLFDIISGGAGFASSAPKHIEALLAKTVSKLKCPKCQSVCGDCLLETDSRHDVEKLDRLAALDWLEGLDLSNTGPEVIDGGSYSPFSVAENVDHYVQRGCSKVVFLLSDSVNDWDLCHPVFKKQLASFVLNEDRVVKFILPKNIVLDEETKSELNAYRAMGVEVEEAVLSPENLVAQIVGDSGVVSFAARDADALRVPGRYWMMSSGASTISKTLALVDSVPVALELAEFNQPTQYGEAEIVSELNGKLDSFGVSFWQHLLLNNPDLKTLMQNDNIEAIQYSDRYLQSPAALLFLRQVFSSLTSVMKTSPTLTIETLFSEKEQNARFLHQDWYHKDDQRLVMTRVIEQATGIAPEVVLFENRSDIAHRRMLTLALKSGKRVVIRLDQGFGYWRLKMTGWQNKPLQYSFNAHWTEQVEILEEYVKHLEVYNSEKWSTDISFRVV</sequence>
<dbReference type="SMART" id="SM00490">
    <property type="entry name" value="HELICc"/>
    <property type="match status" value="1"/>
</dbReference>
<organism evidence="3">
    <name type="scientific">Proteus mirabilis</name>
    <dbReference type="NCBI Taxonomy" id="584"/>
    <lineage>
        <taxon>Bacteria</taxon>
        <taxon>Pseudomonadati</taxon>
        <taxon>Pseudomonadota</taxon>
        <taxon>Gammaproteobacteria</taxon>
        <taxon>Enterobacterales</taxon>
        <taxon>Morganellaceae</taxon>
        <taxon>Proteus</taxon>
    </lineage>
</organism>
<dbReference type="SMART" id="SM00487">
    <property type="entry name" value="DEXDc"/>
    <property type="match status" value="1"/>
</dbReference>
<dbReference type="PANTHER" id="PTHR47957:SF3">
    <property type="entry name" value="ATP-DEPENDENT HELICASE HRQ1"/>
    <property type="match status" value="1"/>
</dbReference>
<keyword evidence="2" id="KW-0067">ATP-binding</keyword>
<proteinExistence type="predicted"/>
<dbReference type="Pfam" id="PF00271">
    <property type="entry name" value="Helicase_C"/>
    <property type="match status" value="1"/>
</dbReference>
<dbReference type="GO" id="GO:0003676">
    <property type="term" value="F:nucleic acid binding"/>
    <property type="evidence" value="ECO:0007669"/>
    <property type="project" value="InterPro"/>
</dbReference>
<dbReference type="InterPro" id="IPR011545">
    <property type="entry name" value="DEAD/DEAH_box_helicase_dom"/>
</dbReference>
<dbReference type="PANTHER" id="PTHR47957">
    <property type="entry name" value="ATP-DEPENDENT HELICASE HRQ1"/>
    <property type="match status" value="1"/>
</dbReference>